<reference evidence="5 6" key="1">
    <citation type="submission" date="2018-09" db="EMBL/GenBank/DDBJ databases">
        <title>Genomic Encyclopedia of Archaeal and Bacterial Type Strains, Phase II (KMG-II): from individual species to whole genera.</title>
        <authorList>
            <person name="Goeker M."/>
        </authorList>
    </citation>
    <scope>NUCLEOTIDE SEQUENCE [LARGE SCALE GENOMIC DNA]</scope>
    <source>
        <strain evidence="5 6">DSM 11458</strain>
    </source>
</reference>
<keyword evidence="3" id="KW-0574">Periplasm</keyword>
<gene>
    <name evidence="5" type="ORF">C8N30_0339</name>
</gene>
<evidence type="ECO:0000256" key="3">
    <source>
        <dbReference type="ARBA" id="ARBA00022764"/>
    </source>
</evidence>
<organism evidence="5 6">
    <name type="scientific">Sulfitobacter guttiformis</name>
    <dbReference type="NCBI Taxonomy" id="74349"/>
    <lineage>
        <taxon>Bacteria</taxon>
        <taxon>Pseudomonadati</taxon>
        <taxon>Pseudomonadota</taxon>
        <taxon>Alphaproteobacteria</taxon>
        <taxon>Rhodobacterales</taxon>
        <taxon>Roseobacteraceae</taxon>
        <taxon>Sulfitobacter</taxon>
    </lineage>
</organism>
<feature type="signal peptide" evidence="4">
    <location>
        <begin position="1"/>
        <end position="23"/>
    </location>
</feature>
<name>A0A420DNQ7_9RHOB</name>
<proteinExistence type="predicted"/>
<dbReference type="InterPro" id="IPR018389">
    <property type="entry name" value="DctP_fam"/>
</dbReference>
<dbReference type="PANTHER" id="PTHR33376:SF4">
    <property type="entry name" value="SIALIC ACID-BINDING PERIPLASMIC PROTEIN SIAP"/>
    <property type="match status" value="1"/>
</dbReference>
<feature type="chain" id="PRO_5019434571" evidence="4">
    <location>
        <begin position="24"/>
        <end position="329"/>
    </location>
</feature>
<dbReference type="PANTHER" id="PTHR33376">
    <property type="match status" value="1"/>
</dbReference>
<evidence type="ECO:0000256" key="4">
    <source>
        <dbReference type="SAM" id="SignalP"/>
    </source>
</evidence>
<dbReference type="NCBIfam" id="NF037995">
    <property type="entry name" value="TRAP_S1"/>
    <property type="match status" value="1"/>
</dbReference>
<accession>A0A420DNQ7</accession>
<dbReference type="GO" id="GO:0042597">
    <property type="term" value="C:periplasmic space"/>
    <property type="evidence" value="ECO:0007669"/>
    <property type="project" value="UniProtKB-SubCell"/>
</dbReference>
<dbReference type="OrthoDB" id="9783941at2"/>
<dbReference type="RefSeq" id="WP_025062754.1">
    <property type="nucleotide sequence ID" value="NZ_RAQK01000001.1"/>
</dbReference>
<dbReference type="InterPro" id="IPR038404">
    <property type="entry name" value="TRAP_DctP_sf"/>
</dbReference>
<protein>
    <submittedName>
        <fullName evidence="5">TRAP-type C4-dicarboxylate transport system substrate-binding protein</fullName>
    </submittedName>
</protein>
<evidence type="ECO:0000256" key="2">
    <source>
        <dbReference type="ARBA" id="ARBA00022729"/>
    </source>
</evidence>
<comment type="subcellular location">
    <subcellularLocation>
        <location evidence="1">Periplasm</location>
    </subcellularLocation>
</comment>
<evidence type="ECO:0000256" key="1">
    <source>
        <dbReference type="ARBA" id="ARBA00004418"/>
    </source>
</evidence>
<dbReference type="EMBL" id="RAQK01000001">
    <property type="protein sequence ID" value="RKE95799.1"/>
    <property type="molecule type" value="Genomic_DNA"/>
</dbReference>
<dbReference type="CDD" id="cd13602">
    <property type="entry name" value="PBP2_TRAP_BpDctp6_7"/>
    <property type="match status" value="1"/>
</dbReference>
<keyword evidence="2 4" id="KW-0732">Signal</keyword>
<evidence type="ECO:0000313" key="6">
    <source>
        <dbReference type="Proteomes" id="UP000284407"/>
    </source>
</evidence>
<evidence type="ECO:0000313" key="5">
    <source>
        <dbReference type="EMBL" id="RKE95799.1"/>
    </source>
</evidence>
<dbReference type="Gene3D" id="3.40.190.170">
    <property type="entry name" value="Bacterial extracellular solute-binding protein, family 7"/>
    <property type="match status" value="1"/>
</dbReference>
<dbReference type="Proteomes" id="UP000284407">
    <property type="component" value="Unassembled WGS sequence"/>
</dbReference>
<dbReference type="GO" id="GO:0055085">
    <property type="term" value="P:transmembrane transport"/>
    <property type="evidence" value="ECO:0007669"/>
    <property type="project" value="InterPro"/>
</dbReference>
<dbReference type="Pfam" id="PF03480">
    <property type="entry name" value="DctP"/>
    <property type="match status" value="1"/>
</dbReference>
<dbReference type="STRING" id="1443111.Z949_2297"/>
<sequence length="329" mass="35454">MSILSKLACTAATTALLAGAALADGHAQKWDMPMAYSATNFHSEQGVIFADRVREYTNGAIDITVHAGGALFGGGDIKRAVQTGQVNIGERLMSSHANEDPLLGWDNLPFVATSYADNQKLWDGAKEIVNAKLADQNLYTLYTCAWPGQGFYFNKEVNSSADTQGLKFRSYNTATATFAEELGMIPVQIEAAELSQALATGVANAFISSGSTGYDNKVWENLSHYYKVNAWLPRNYVMVNKQAWDALDADVQAGVTKAAEETAASCNAKSEELSDFYFAELEKNGMTVVDASPEFLAELEAIGEKMTAEWLETAGADGQAILDAYDASN</sequence>
<dbReference type="AlphaFoldDB" id="A0A420DNQ7"/>
<comment type="caution">
    <text evidence="5">The sequence shown here is derived from an EMBL/GenBank/DDBJ whole genome shotgun (WGS) entry which is preliminary data.</text>
</comment>
<keyword evidence="6" id="KW-1185">Reference proteome</keyword>